<feature type="domain" description="EF-hand" evidence="5">
    <location>
        <begin position="56"/>
        <end position="91"/>
    </location>
</feature>
<dbReference type="OrthoDB" id="26525at2759"/>
<dbReference type="SMART" id="SM00054">
    <property type="entry name" value="EFh"/>
    <property type="match status" value="4"/>
</dbReference>
<dbReference type="InterPro" id="IPR002048">
    <property type="entry name" value="EF_hand_dom"/>
</dbReference>
<dbReference type="FunFam" id="1.10.238.10:FF:000001">
    <property type="entry name" value="Calmodulin 1"/>
    <property type="match status" value="1"/>
</dbReference>
<gene>
    <name evidence="7" type="primary">LOC108672108</name>
</gene>
<dbReference type="GeneID" id="108672108"/>
<sequence length="188" mass="21410">MPLEETKSYPLAPRRKISRTQEREFRELFRLFDKDGDGTITKQELGRVMRSLGQFATTEELNSMLDEIDIDGDGTFSFNEFVEIVCNMGGHGERSREDEEKELRDAFKIFDKHGRGYICASDLRAVLRCLGEDLDEDDIEDMIREVDIDGDGRIDFEEFVKAVGEGNDSDEEEDQASVSSSPPNVPQI</sequence>
<reference evidence="7" key="1">
    <citation type="submission" date="2025-08" db="UniProtKB">
        <authorList>
            <consortium name="RefSeq"/>
        </authorList>
    </citation>
    <scope>IDENTIFICATION</scope>
    <source>
        <tissue evidence="7">Whole organism</tissue>
    </source>
</reference>
<dbReference type="Gene3D" id="1.10.238.10">
    <property type="entry name" value="EF-hand"/>
    <property type="match status" value="3"/>
</dbReference>
<dbReference type="KEGG" id="hazt:108672108"/>
<comment type="function">
    <text evidence="3">Troponin is the central regulatory protein of striated muscle contraction. Tn consists of three components: Tn-I which is the inhibitor of actomyosin ATPase, Tn-T which contains the binding site for tropomyosin and Tn-C. The binding of calcium to Tn-C abolishes the inhibitory action of Tn on actin filaments.</text>
</comment>
<feature type="region of interest" description="Disordered" evidence="4">
    <location>
        <begin position="163"/>
        <end position="188"/>
    </location>
</feature>
<evidence type="ECO:0000259" key="5">
    <source>
        <dbReference type="PROSITE" id="PS50222"/>
    </source>
</evidence>
<feature type="domain" description="EF-hand" evidence="5">
    <location>
        <begin position="20"/>
        <end position="55"/>
    </location>
</feature>
<evidence type="ECO:0000256" key="1">
    <source>
        <dbReference type="ARBA" id="ARBA00022737"/>
    </source>
</evidence>
<dbReference type="CDD" id="cd00051">
    <property type="entry name" value="EFh"/>
    <property type="match status" value="2"/>
</dbReference>
<evidence type="ECO:0000313" key="6">
    <source>
        <dbReference type="Proteomes" id="UP000694843"/>
    </source>
</evidence>
<dbReference type="GO" id="GO:0016460">
    <property type="term" value="C:myosin II complex"/>
    <property type="evidence" value="ECO:0007669"/>
    <property type="project" value="TreeGrafter"/>
</dbReference>
<name>A0A8B7NQ42_HYAAZ</name>
<feature type="domain" description="EF-hand" evidence="5">
    <location>
        <begin position="134"/>
        <end position="169"/>
    </location>
</feature>
<evidence type="ECO:0000256" key="3">
    <source>
        <dbReference type="ARBA" id="ARBA00037722"/>
    </source>
</evidence>
<dbReference type="InterPro" id="IPR018247">
    <property type="entry name" value="EF_Hand_1_Ca_BS"/>
</dbReference>
<feature type="domain" description="EF-hand" evidence="5">
    <location>
        <begin position="98"/>
        <end position="133"/>
    </location>
</feature>
<evidence type="ECO:0000256" key="4">
    <source>
        <dbReference type="SAM" id="MobiDB-lite"/>
    </source>
</evidence>
<dbReference type="PANTHER" id="PTHR23048:SF0">
    <property type="entry name" value="CALMODULIN LIKE 3"/>
    <property type="match status" value="1"/>
</dbReference>
<dbReference type="RefSeq" id="XP_018015221.1">
    <property type="nucleotide sequence ID" value="XM_018159732.1"/>
</dbReference>
<dbReference type="Pfam" id="PF13499">
    <property type="entry name" value="EF-hand_7"/>
    <property type="match status" value="2"/>
</dbReference>
<keyword evidence="1" id="KW-0677">Repeat</keyword>
<evidence type="ECO:0000313" key="7">
    <source>
        <dbReference type="RefSeq" id="XP_018015221.1"/>
    </source>
</evidence>
<organism evidence="6 7">
    <name type="scientific">Hyalella azteca</name>
    <name type="common">Amphipod</name>
    <dbReference type="NCBI Taxonomy" id="294128"/>
    <lineage>
        <taxon>Eukaryota</taxon>
        <taxon>Metazoa</taxon>
        <taxon>Ecdysozoa</taxon>
        <taxon>Arthropoda</taxon>
        <taxon>Crustacea</taxon>
        <taxon>Multicrustacea</taxon>
        <taxon>Malacostraca</taxon>
        <taxon>Eumalacostraca</taxon>
        <taxon>Peracarida</taxon>
        <taxon>Amphipoda</taxon>
        <taxon>Senticaudata</taxon>
        <taxon>Talitrida</taxon>
        <taxon>Talitroidea</taxon>
        <taxon>Hyalellidae</taxon>
        <taxon>Hyalella</taxon>
    </lineage>
</organism>
<dbReference type="GO" id="GO:0005509">
    <property type="term" value="F:calcium ion binding"/>
    <property type="evidence" value="ECO:0007669"/>
    <property type="project" value="InterPro"/>
</dbReference>
<dbReference type="PROSITE" id="PS50222">
    <property type="entry name" value="EF_HAND_2"/>
    <property type="match status" value="4"/>
</dbReference>
<dbReference type="OMA" id="WDIELRQ"/>
<dbReference type="SUPFAM" id="SSF47473">
    <property type="entry name" value="EF-hand"/>
    <property type="match status" value="1"/>
</dbReference>
<dbReference type="AlphaFoldDB" id="A0A8B7NQ42"/>
<dbReference type="PROSITE" id="PS00018">
    <property type="entry name" value="EF_HAND_1"/>
    <property type="match status" value="2"/>
</dbReference>
<keyword evidence="6" id="KW-1185">Reference proteome</keyword>
<accession>A0A8B7NQ42</accession>
<dbReference type="PANTHER" id="PTHR23048">
    <property type="entry name" value="MYOSIN LIGHT CHAIN 1, 3"/>
    <property type="match status" value="1"/>
</dbReference>
<protein>
    <submittedName>
        <fullName evidence="7">Neo-calmodulin-like</fullName>
    </submittedName>
</protein>
<keyword evidence="2" id="KW-0106">Calcium</keyword>
<dbReference type="InterPro" id="IPR050230">
    <property type="entry name" value="CALM/Myosin/TropC-like"/>
</dbReference>
<evidence type="ECO:0000256" key="2">
    <source>
        <dbReference type="ARBA" id="ARBA00022837"/>
    </source>
</evidence>
<proteinExistence type="predicted"/>
<dbReference type="InterPro" id="IPR011992">
    <property type="entry name" value="EF-hand-dom_pair"/>
</dbReference>
<dbReference type="Proteomes" id="UP000694843">
    <property type="component" value="Unplaced"/>
</dbReference>